<dbReference type="Proteomes" id="UP000309872">
    <property type="component" value="Unassembled WGS sequence"/>
</dbReference>
<accession>A0A4U0GUT3</accession>
<keyword evidence="2" id="KW-1185">Reference proteome</keyword>
<gene>
    <name evidence="1" type="ORF">FAZ19_20155</name>
</gene>
<dbReference type="AlphaFoldDB" id="A0A4U0GUT3"/>
<dbReference type="OrthoDB" id="1221248at2"/>
<dbReference type="EMBL" id="SUKA01000007">
    <property type="protein sequence ID" value="TJY62783.1"/>
    <property type="molecule type" value="Genomic_DNA"/>
</dbReference>
<dbReference type="Gene3D" id="2.180.10.10">
    <property type="entry name" value="RHS repeat-associated core"/>
    <property type="match status" value="1"/>
</dbReference>
<dbReference type="RefSeq" id="WP_136822570.1">
    <property type="nucleotide sequence ID" value="NZ_BMJX01000007.1"/>
</dbReference>
<reference evidence="1 2" key="1">
    <citation type="submission" date="2019-04" db="EMBL/GenBank/DDBJ databases">
        <title>Sphingobacterium olei sp. nov., isolated from oil-contaminated soil.</title>
        <authorList>
            <person name="Liu B."/>
        </authorList>
    </citation>
    <scope>NUCLEOTIDE SEQUENCE [LARGE SCALE GENOMIC DNA]</scope>
    <source>
        <strain evidence="1 2">Y3L14</strain>
    </source>
</reference>
<name>A0A4U0GUT3_9SPHI</name>
<sequence>MPHYDYGARFYDAEIGRWNVVDKLGEVYREVTSYGYALGNPLKFIDKDGNFIVDQYGRIIAAPIILENGHPKTVELNGARYMAFNIKTNKGTAVEAWRMVSQGVPEREAAEGFKFDMASNCYGFVLTDGQFYLPIYEGKTENEGDALLVKIFEEEGVMVNYSGNGDVYTAKNNFLADGFVMTARGSKNRAMHIFKKNISLFEGDHGYYEKYTGWNFDRAATRTGVGNEQFSFWPFQDKRPQKHYTGISIDMSFLKGIEDQEEFHRRLKKIVEEMLD</sequence>
<protein>
    <recommendedName>
        <fullName evidence="3">RHS repeat-associated core domain-containing protein</fullName>
    </recommendedName>
</protein>
<evidence type="ECO:0008006" key="3">
    <source>
        <dbReference type="Google" id="ProtNLM"/>
    </source>
</evidence>
<evidence type="ECO:0000313" key="1">
    <source>
        <dbReference type="EMBL" id="TJY62783.1"/>
    </source>
</evidence>
<proteinExistence type="predicted"/>
<evidence type="ECO:0000313" key="2">
    <source>
        <dbReference type="Proteomes" id="UP000309872"/>
    </source>
</evidence>
<organism evidence="1 2">
    <name type="scientific">Sphingobacterium alkalisoli</name>
    <dbReference type="NCBI Taxonomy" id="1874115"/>
    <lineage>
        <taxon>Bacteria</taxon>
        <taxon>Pseudomonadati</taxon>
        <taxon>Bacteroidota</taxon>
        <taxon>Sphingobacteriia</taxon>
        <taxon>Sphingobacteriales</taxon>
        <taxon>Sphingobacteriaceae</taxon>
        <taxon>Sphingobacterium</taxon>
    </lineage>
</organism>
<dbReference type="NCBIfam" id="TIGR03696">
    <property type="entry name" value="Rhs_assc_core"/>
    <property type="match status" value="1"/>
</dbReference>
<comment type="caution">
    <text evidence="1">The sequence shown here is derived from an EMBL/GenBank/DDBJ whole genome shotgun (WGS) entry which is preliminary data.</text>
</comment>
<dbReference type="InterPro" id="IPR022385">
    <property type="entry name" value="Rhs_assc_core"/>
</dbReference>